<name>A0ABS2R2E7_9BACI</name>
<sequence>MDSVDKAIIETFINAVGNFGFPLVLAVYLLLRFEKKIEALTDAISTLKEVINKREDR</sequence>
<keyword evidence="4" id="KW-1185">Reference proteome</keyword>
<protein>
    <recommendedName>
        <fullName evidence="5">YvrJ family protein</fullName>
    </recommendedName>
</protein>
<comment type="caution">
    <text evidence="3">The sequence shown here is derived from an EMBL/GenBank/DDBJ whole genome shotgun (WGS) entry which is preliminary data.</text>
</comment>
<keyword evidence="2" id="KW-1133">Transmembrane helix</keyword>
<evidence type="ECO:0000313" key="4">
    <source>
        <dbReference type="Proteomes" id="UP000823485"/>
    </source>
</evidence>
<dbReference type="Pfam" id="PF12841">
    <property type="entry name" value="YvrJ"/>
    <property type="match status" value="1"/>
</dbReference>
<evidence type="ECO:0008006" key="5">
    <source>
        <dbReference type="Google" id="ProtNLM"/>
    </source>
</evidence>
<feature type="transmembrane region" description="Helical" evidence="2">
    <location>
        <begin position="12"/>
        <end position="31"/>
    </location>
</feature>
<evidence type="ECO:0000256" key="1">
    <source>
        <dbReference type="SAM" id="Coils"/>
    </source>
</evidence>
<dbReference type="EMBL" id="JAFBFH010000004">
    <property type="protein sequence ID" value="MBM7713816.1"/>
    <property type="molecule type" value="Genomic_DNA"/>
</dbReference>
<organism evidence="3 4">
    <name type="scientific">Siminovitchia thermophila</name>
    <dbReference type="NCBI Taxonomy" id="1245522"/>
    <lineage>
        <taxon>Bacteria</taxon>
        <taxon>Bacillati</taxon>
        <taxon>Bacillota</taxon>
        <taxon>Bacilli</taxon>
        <taxon>Bacillales</taxon>
        <taxon>Bacillaceae</taxon>
        <taxon>Siminovitchia</taxon>
    </lineage>
</organism>
<reference evidence="3 4" key="1">
    <citation type="submission" date="2021-01" db="EMBL/GenBank/DDBJ databases">
        <title>Genomic Encyclopedia of Type Strains, Phase IV (KMG-IV): sequencing the most valuable type-strain genomes for metagenomic binning, comparative biology and taxonomic classification.</title>
        <authorList>
            <person name="Goeker M."/>
        </authorList>
    </citation>
    <scope>NUCLEOTIDE SEQUENCE [LARGE SCALE GENOMIC DNA]</scope>
    <source>
        <strain evidence="3 4">DSM 105453</strain>
    </source>
</reference>
<keyword evidence="2" id="KW-0812">Transmembrane</keyword>
<dbReference type="RefSeq" id="WP_083717735.1">
    <property type="nucleotide sequence ID" value="NZ_JAFBFH010000004.1"/>
</dbReference>
<gene>
    <name evidence="3" type="ORF">JOC94_000786</name>
</gene>
<keyword evidence="2" id="KW-0472">Membrane</keyword>
<evidence type="ECO:0000313" key="3">
    <source>
        <dbReference type="EMBL" id="MBM7713816.1"/>
    </source>
</evidence>
<dbReference type="InterPro" id="IPR024419">
    <property type="entry name" value="YvrJ"/>
</dbReference>
<proteinExistence type="predicted"/>
<evidence type="ECO:0000256" key="2">
    <source>
        <dbReference type="SAM" id="Phobius"/>
    </source>
</evidence>
<accession>A0ABS2R2E7</accession>
<keyword evidence="1" id="KW-0175">Coiled coil</keyword>
<feature type="coiled-coil region" evidence="1">
    <location>
        <begin position="30"/>
        <end position="57"/>
    </location>
</feature>
<dbReference type="Proteomes" id="UP000823485">
    <property type="component" value="Unassembled WGS sequence"/>
</dbReference>